<name>A0A2L2XCI9_9FIRM</name>
<dbReference type="GO" id="GO:0016301">
    <property type="term" value="F:kinase activity"/>
    <property type="evidence" value="ECO:0007669"/>
    <property type="project" value="UniProtKB-KW"/>
</dbReference>
<evidence type="ECO:0000256" key="4">
    <source>
        <dbReference type="ARBA" id="ARBA00022840"/>
    </source>
</evidence>
<keyword evidence="2" id="KW-0547">Nucleotide-binding</keyword>
<evidence type="ECO:0000313" key="8">
    <source>
        <dbReference type="Proteomes" id="UP000239549"/>
    </source>
</evidence>
<dbReference type="NCBIfam" id="TIGR01378">
    <property type="entry name" value="thi_PPkinase"/>
    <property type="match status" value="1"/>
</dbReference>
<organism evidence="7 8">
    <name type="scientific">Desulfocucumis palustris</name>
    <dbReference type="NCBI Taxonomy" id="1898651"/>
    <lineage>
        <taxon>Bacteria</taxon>
        <taxon>Bacillati</taxon>
        <taxon>Bacillota</taxon>
        <taxon>Clostridia</taxon>
        <taxon>Eubacteriales</taxon>
        <taxon>Desulfocucumaceae</taxon>
        <taxon>Desulfocucumis</taxon>
    </lineage>
</organism>
<dbReference type="GO" id="GO:0004788">
    <property type="term" value="F:thiamine diphosphokinase activity"/>
    <property type="evidence" value="ECO:0007669"/>
    <property type="project" value="UniProtKB-UniRule"/>
</dbReference>
<dbReference type="CDD" id="cd07995">
    <property type="entry name" value="TPK"/>
    <property type="match status" value="1"/>
</dbReference>
<dbReference type="Pfam" id="PF04263">
    <property type="entry name" value="TPK_catalytic"/>
    <property type="match status" value="1"/>
</dbReference>
<dbReference type="OrthoDB" id="9804377at2"/>
<reference evidence="8" key="1">
    <citation type="submission" date="2018-02" db="EMBL/GenBank/DDBJ databases">
        <title>Genome sequence of Desulfocucumis palustris strain NAW-5.</title>
        <authorList>
            <person name="Watanabe M."/>
            <person name="Kojima H."/>
            <person name="Fukui M."/>
        </authorList>
    </citation>
    <scope>NUCLEOTIDE SEQUENCE [LARGE SCALE GENOMIC DNA]</scope>
    <source>
        <strain evidence="8">NAW-5</strain>
    </source>
</reference>
<dbReference type="Proteomes" id="UP000239549">
    <property type="component" value="Unassembled WGS sequence"/>
</dbReference>
<evidence type="ECO:0000256" key="3">
    <source>
        <dbReference type="ARBA" id="ARBA00022777"/>
    </source>
</evidence>
<evidence type="ECO:0000259" key="6">
    <source>
        <dbReference type="SMART" id="SM00983"/>
    </source>
</evidence>
<evidence type="ECO:0000256" key="5">
    <source>
        <dbReference type="NCBIfam" id="TIGR01378"/>
    </source>
</evidence>
<accession>A0A2L2XCI9</accession>
<protein>
    <recommendedName>
        <fullName evidence="5">Thiamine diphosphokinase</fullName>
        <ecNumber evidence="5">2.7.6.2</ecNumber>
    </recommendedName>
</protein>
<dbReference type="SUPFAM" id="SSF63862">
    <property type="entry name" value="Thiamin pyrophosphokinase, substrate-binding domain"/>
    <property type="match status" value="1"/>
</dbReference>
<gene>
    <name evidence="7" type="ORF">DCCM_3168</name>
</gene>
<keyword evidence="4" id="KW-0067">ATP-binding</keyword>
<dbReference type="EC" id="2.7.6.2" evidence="5"/>
<dbReference type="RefSeq" id="WP_104372359.1">
    <property type="nucleotide sequence ID" value="NZ_BFAV01000126.1"/>
</dbReference>
<evidence type="ECO:0000256" key="2">
    <source>
        <dbReference type="ARBA" id="ARBA00022741"/>
    </source>
</evidence>
<dbReference type="InterPro" id="IPR007373">
    <property type="entry name" value="Thiamin_PyroPKinase_B1-bd"/>
</dbReference>
<keyword evidence="8" id="KW-1185">Reference proteome</keyword>
<dbReference type="PANTHER" id="PTHR41299:SF1">
    <property type="entry name" value="THIAMINE PYROPHOSPHOKINASE"/>
    <property type="match status" value="1"/>
</dbReference>
<dbReference type="EMBL" id="BFAV01000126">
    <property type="protein sequence ID" value="GBF34057.1"/>
    <property type="molecule type" value="Genomic_DNA"/>
</dbReference>
<sequence length="220" mass="23375">MRCVILSGGSAGGLDWLAGVIRRGDRVICVDRGADYAAKLGLLPDLIIGDMDSLDSQTLLDFSRRGAEIKTFPAEKDETDTTLALAEALAGQPDEVVILGALGTRFDHSLANVHLLRLAGDKGVPAKIINQFNEISLVTPGEPAILKGLPGETFSLLPLTAEVTGVNVTGARWPLRDAVFSIGNPYGISNEVAADRVEISITSGLLLLIKINERGEMNCR</sequence>
<dbReference type="SMART" id="SM00983">
    <property type="entry name" value="TPK_B1_binding"/>
    <property type="match status" value="1"/>
</dbReference>
<dbReference type="GO" id="GO:0005524">
    <property type="term" value="F:ATP binding"/>
    <property type="evidence" value="ECO:0007669"/>
    <property type="project" value="UniProtKB-KW"/>
</dbReference>
<dbReference type="Gene3D" id="3.40.50.10240">
    <property type="entry name" value="Thiamin pyrophosphokinase, catalytic domain"/>
    <property type="match status" value="1"/>
</dbReference>
<proteinExistence type="predicted"/>
<keyword evidence="3 7" id="KW-0418">Kinase</keyword>
<dbReference type="InterPro" id="IPR006282">
    <property type="entry name" value="Thi_PPkinase"/>
</dbReference>
<dbReference type="Pfam" id="PF04265">
    <property type="entry name" value="TPK_B1_binding"/>
    <property type="match status" value="1"/>
</dbReference>
<dbReference type="GO" id="GO:0006772">
    <property type="term" value="P:thiamine metabolic process"/>
    <property type="evidence" value="ECO:0007669"/>
    <property type="project" value="UniProtKB-UniRule"/>
</dbReference>
<keyword evidence="1" id="KW-0808">Transferase</keyword>
<comment type="caution">
    <text evidence="7">The sequence shown here is derived from an EMBL/GenBank/DDBJ whole genome shotgun (WGS) entry which is preliminary data.</text>
</comment>
<dbReference type="InterPro" id="IPR036759">
    <property type="entry name" value="TPK_catalytic_sf"/>
</dbReference>
<dbReference type="GO" id="GO:0030975">
    <property type="term" value="F:thiamine binding"/>
    <property type="evidence" value="ECO:0007669"/>
    <property type="project" value="InterPro"/>
</dbReference>
<dbReference type="AlphaFoldDB" id="A0A2L2XCI9"/>
<evidence type="ECO:0000313" key="7">
    <source>
        <dbReference type="EMBL" id="GBF34057.1"/>
    </source>
</evidence>
<dbReference type="SUPFAM" id="SSF63999">
    <property type="entry name" value="Thiamin pyrophosphokinase, catalytic domain"/>
    <property type="match status" value="1"/>
</dbReference>
<dbReference type="InterPro" id="IPR036371">
    <property type="entry name" value="TPK_B1-bd_sf"/>
</dbReference>
<dbReference type="InterPro" id="IPR007371">
    <property type="entry name" value="TPK_catalytic"/>
</dbReference>
<dbReference type="GO" id="GO:0009229">
    <property type="term" value="P:thiamine diphosphate biosynthetic process"/>
    <property type="evidence" value="ECO:0007669"/>
    <property type="project" value="InterPro"/>
</dbReference>
<dbReference type="PANTHER" id="PTHR41299">
    <property type="entry name" value="THIAMINE PYROPHOSPHOKINASE"/>
    <property type="match status" value="1"/>
</dbReference>
<dbReference type="InterPro" id="IPR053149">
    <property type="entry name" value="TPK"/>
</dbReference>
<feature type="domain" description="Thiamin pyrophosphokinase thiamin-binding" evidence="6">
    <location>
        <begin position="141"/>
        <end position="207"/>
    </location>
</feature>
<evidence type="ECO:0000256" key="1">
    <source>
        <dbReference type="ARBA" id="ARBA00022679"/>
    </source>
</evidence>